<accession>A0A0M2HAX3</accession>
<dbReference type="PATRIC" id="fig|92835.4.peg.1416"/>
<gene>
    <name evidence="3" type="ORF">RS81_01396</name>
</gene>
<evidence type="ECO:0000313" key="4">
    <source>
        <dbReference type="Proteomes" id="UP000033956"/>
    </source>
</evidence>
<keyword evidence="2" id="KW-1133">Transmembrane helix</keyword>
<feature type="transmembrane region" description="Helical" evidence="2">
    <location>
        <begin position="59"/>
        <end position="77"/>
    </location>
</feature>
<evidence type="ECO:0008006" key="5">
    <source>
        <dbReference type="Google" id="ProtNLM"/>
    </source>
</evidence>
<dbReference type="EMBL" id="JYIZ01000044">
    <property type="protein sequence ID" value="KJL41328.1"/>
    <property type="molecule type" value="Genomic_DNA"/>
</dbReference>
<feature type="transmembrane region" description="Helical" evidence="2">
    <location>
        <begin position="125"/>
        <end position="145"/>
    </location>
</feature>
<feature type="region of interest" description="Disordered" evidence="1">
    <location>
        <begin position="1"/>
        <end position="27"/>
    </location>
</feature>
<protein>
    <recommendedName>
        <fullName evidence="5">DUF1294 domain-containing protein</fullName>
    </recommendedName>
</protein>
<dbReference type="Proteomes" id="UP000033956">
    <property type="component" value="Unassembled WGS sequence"/>
</dbReference>
<keyword evidence="2" id="KW-0812">Transmembrane</keyword>
<evidence type="ECO:0000313" key="3">
    <source>
        <dbReference type="EMBL" id="KJL41328.1"/>
    </source>
</evidence>
<dbReference type="STRING" id="92835.RS81_01396"/>
<organism evidence="3 4">
    <name type="scientific">Microbacterium terrae</name>
    <dbReference type="NCBI Taxonomy" id="69369"/>
    <lineage>
        <taxon>Bacteria</taxon>
        <taxon>Bacillati</taxon>
        <taxon>Actinomycetota</taxon>
        <taxon>Actinomycetes</taxon>
        <taxon>Micrococcales</taxon>
        <taxon>Microbacteriaceae</taxon>
        <taxon>Microbacterium</taxon>
    </lineage>
</organism>
<dbReference type="OrthoDB" id="72963at2"/>
<proteinExistence type="predicted"/>
<name>A0A0M2HAX3_9MICO</name>
<sequence>MPKAATRNARARTGVRPQSSHHGDRDLSRPLPASFSWSVLAVFAVVLAIASVIAPLPWWIAAVYGAMSLITFVAYGLDKRAARRSAPRTPENTLLMLGLLAGWPGALAAQQSFRHKTRKRTFRRAFWGTVVLNVAALGVLAWFIVES</sequence>
<keyword evidence="4" id="KW-1185">Reference proteome</keyword>
<dbReference type="InterPro" id="IPR010718">
    <property type="entry name" value="DUF1294"/>
</dbReference>
<dbReference type="RefSeq" id="WP_084613473.1">
    <property type="nucleotide sequence ID" value="NZ_BAAAUP010000013.1"/>
</dbReference>
<keyword evidence="2" id="KW-0472">Membrane</keyword>
<dbReference type="AlphaFoldDB" id="A0A0M2HAX3"/>
<evidence type="ECO:0000256" key="1">
    <source>
        <dbReference type="SAM" id="MobiDB-lite"/>
    </source>
</evidence>
<evidence type="ECO:0000256" key="2">
    <source>
        <dbReference type="SAM" id="Phobius"/>
    </source>
</evidence>
<feature type="transmembrane region" description="Helical" evidence="2">
    <location>
        <begin position="35"/>
        <end position="53"/>
    </location>
</feature>
<dbReference type="Pfam" id="PF06961">
    <property type="entry name" value="DUF1294"/>
    <property type="match status" value="1"/>
</dbReference>
<comment type="caution">
    <text evidence="3">The sequence shown here is derived from an EMBL/GenBank/DDBJ whole genome shotgun (WGS) entry which is preliminary data.</text>
</comment>
<reference evidence="3 4" key="1">
    <citation type="submission" date="2015-02" db="EMBL/GenBank/DDBJ databases">
        <title>Draft genome sequences of ten Microbacterium spp. with emphasis on heavy metal contaminated environments.</title>
        <authorList>
            <person name="Corretto E."/>
        </authorList>
    </citation>
    <scope>NUCLEOTIDE SEQUENCE [LARGE SCALE GENOMIC DNA]</scope>
    <source>
        <strain evidence="3 4">DSM 12510</strain>
    </source>
</reference>